<evidence type="ECO:0000313" key="1">
    <source>
        <dbReference type="EMBL" id="GIE24165.1"/>
    </source>
</evidence>
<gene>
    <name evidence="1" type="ORF">Ahu01nite_072670</name>
</gene>
<organism evidence="1 2">
    <name type="scientific">Winogradskya humida</name>
    <dbReference type="NCBI Taxonomy" id="113566"/>
    <lineage>
        <taxon>Bacteria</taxon>
        <taxon>Bacillati</taxon>
        <taxon>Actinomycetota</taxon>
        <taxon>Actinomycetes</taxon>
        <taxon>Micromonosporales</taxon>
        <taxon>Micromonosporaceae</taxon>
        <taxon>Winogradskya</taxon>
    </lineage>
</organism>
<proteinExistence type="predicted"/>
<comment type="caution">
    <text evidence="1">The sequence shown here is derived from an EMBL/GenBank/DDBJ whole genome shotgun (WGS) entry which is preliminary data.</text>
</comment>
<accession>A0ABQ3ZZW1</accession>
<name>A0ABQ3ZZW1_9ACTN</name>
<dbReference type="Proteomes" id="UP000603200">
    <property type="component" value="Unassembled WGS sequence"/>
</dbReference>
<protein>
    <submittedName>
        <fullName evidence="1">Uncharacterized protein</fullName>
    </submittedName>
</protein>
<evidence type="ECO:0000313" key="2">
    <source>
        <dbReference type="Proteomes" id="UP000603200"/>
    </source>
</evidence>
<sequence length="143" mass="15274">MVDVGKLALITAAPTLIGAAALYAPKVCSAVARVWAERAAQEPQPIGPPIERLATDLRRLLRLHDDLTRSAHVAIRAHRLWSVEAAIAVRATEAARALGVAHQEPELPGDLTRGELIALLHSLADAGMVLPSSLGHFTRHGRL</sequence>
<reference evidence="1 2" key="1">
    <citation type="submission" date="2021-01" db="EMBL/GenBank/DDBJ databases">
        <title>Whole genome shotgun sequence of Actinoplanes humidus NBRC 14915.</title>
        <authorList>
            <person name="Komaki H."/>
            <person name="Tamura T."/>
        </authorList>
    </citation>
    <scope>NUCLEOTIDE SEQUENCE [LARGE SCALE GENOMIC DNA]</scope>
    <source>
        <strain evidence="1 2">NBRC 14915</strain>
    </source>
</reference>
<dbReference type="RefSeq" id="WP_239159408.1">
    <property type="nucleotide sequence ID" value="NZ_BAAATV010000012.1"/>
</dbReference>
<keyword evidence="2" id="KW-1185">Reference proteome</keyword>
<dbReference type="EMBL" id="BOMN01000103">
    <property type="protein sequence ID" value="GIE24165.1"/>
    <property type="molecule type" value="Genomic_DNA"/>
</dbReference>